<dbReference type="InterPro" id="IPR008480">
    <property type="entry name" value="DUF761_pln"/>
</dbReference>
<sequence>MMSCGLNLKGLLRPAAATRKLLKLFSTPFRLRRLTPRSKVIKKPPVVNKKNKPRPTLLFDAAAPRKTGASGWRPGASRTRGKRRRFRFLPAGKKRAAGPVYVDQLFVAPPPENSRHHHQLLGTDKFAKADDDDQSVGPGHVLIRSCDENEGGVGAEADAIWEAMVVSSPEMEGIDERAEAFISRFRAQMKRQ</sequence>
<evidence type="ECO:0000313" key="1">
    <source>
        <dbReference type="EMBL" id="VFR00573.1"/>
    </source>
</evidence>
<dbReference type="EMBL" id="OOIL02006707">
    <property type="protein sequence ID" value="VFR00573.1"/>
    <property type="molecule type" value="Genomic_DNA"/>
</dbReference>
<dbReference type="Proteomes" id="UP000595140">
    <property type="component" value="Unassembled WGS sequence"/>
</dbReference>
<keyword evidence="2" id="KW-1185">Reference proteome</keyword>
<protein>
    <submittedName>
        <fullName evidence="1">Uncharacterized protein</fullName>
    </submittedName>
</protein>
<reference evidence="1 2" key="1">
    <citation type="submission" date="2018-04" db="EMBL/GenBank/DDBJ databases">
        <authorList>
            <person name="Vogel A."/>
        </authorList>
    </citation>
    <scope>NUCLEOTIDE SEQUENCE [LARGE SCALE GENOMIC DNA]</scope>
</reference>
<organism evidence="1 2">
    <name type="scientific">Cuscuta campestris</name>
    <dbReference type="NCBI Taxonomy" id="132261"/>
    <lineage>
        <taxon>Eukaryota</taxon>
        <taxon>Viridiplantae</taxon>
        <taxon>Streptophyta</taxon>
        <taxon>Embryophyta</taxon>
        <taxon>Tracheophyta</taxon>
        <taxon>Spermatophyta</taxon>
        <taxon>Magnoliopsida</taxon>
        <taxon>eudicotyledons</taxon>
        <taxon>Gunneridae</taxon>
        <taxon>Pentapetalae</taxon>
        <taxon>asterids</taxon>
        <taxon>lamiids</taxon>
        <taxon>Solanales</taxon>
        <taxon>Convolvulaceae</taxon>
        <taxon>Cuscuteae</taxon>
        <taxon>Cuscuta</taxon>
        <taxon>Cuscuta subgen. Grammica</taxon>
        <taxon>Cuscuta sect. Cleistogrammica</taxon>
    </lineage>
</organism>
<gene>
    <name evidence="1" type="ORF">CCAM_LOCUS42348</name>
</gene>
<accession>A0A484NHF9</accession>
<dbReference type="Pfam" id="PF05553">
    <property type="entry name" value="DUF761"/>
    <property type="match status" value="1"/>
</dbReference>
<name>A0A484NHF9_9ASTE</name>
<proteinExistence type="predicted"/>
<evidence type="ECO:0000313" key="2">
    <source>
        <dbReference type="Proteomes" id="UP000595140"/>
    </source>
</evidence>
<dbReference type="AlphaFoldDB" id="A0A484NHF9"/>
<dbReference type="OrthoDB" id="1536762at2759"/>